<keyword evidence="2" id="KW-1185">Reference proteome</keyword>
<dbReference type="Proteomes" id="UP000823775">
    <property type="component" value="Unassembled WGS sequence"/>
</dbReference>
<dbReference type="EMBL" id="JACEIK010001637">
    <property type="protein sequence ID" value="MCD7470990.1"/>
    <property type="molecule type" value="Genomic_DNA"/>
</dbReference>
<dbReference type="PANTHER" id="PTHR34836">
    <property type="entry name" value="OS06G0188250 PROTEIN"/>
    <property type="match status" value="1"/>
</dbReference>
<gene>
    <name evidence="1" type="ORF">HAX54_011247</name>
</gene>
<protein>
    <submittedName>
        <fullName evidence="1">Uncharacterized protein</fullName>
    </submittedName>
</protein>
<accession>A0ABS8THK7</accession>
<evidence type="ECO:0000313" key="1">
    <source>
        <dbReference type="EMBL" id="MCD7470990.1"/>
    </source>
</evidence>
<evidence type="ECO:0000313" key="2">
    <source>
        <dbReference type="Proteomes" id="UP000823775"/>
    </source>
</evidence>
<sequence>MGYIVVELLELRIHSLGVWAKSGKKVGREMSKRGSLRPKMKSIEDDLKKSLAGISQNEEVQMPLLILLIQFVPVISFCHYMMPIRGEDNNTSAAKVDVGIILDLETDVGKVMHISILLALADHHDNASPRIAIRIVPHLKDSKKDDVEAASAAIYLLKDVQSRKIPTSSEEHFLLPARQRPLQQLLRTMAGGRPEISSCAQPFLGSRLFLKAKEAGDDDDGYAWIITDVLWSSGLSRFFMIESSMQVLTKALEKVGGTAISKFKKAAIRKNLTDLDALVTSELGSLLTDFMQNTTLKTDSPTSPDYDNLVYKVTSKDYDAVVGDVTILARGGPKTSSTSTAGSILWSVRLTRLLALDLCFQRSPLVPDVSRAVLKVTGGESS</sequence>
<reference evidence="1 2" key="1">
    <citation type="journal article" date="2021" name="BMC Genomics">
        <title>Datura genome reveals duplications of psychoactive alkaloid biosynthetic genes and high mutation rate following tissue culture.</title>
        <authorList>
            <person name="Rajewski A."/>
            <person name="Carter-House D."/>
            <person name="Stajich J."/>
            <person name="Litt A."/>
        </authorList>
    </citation>
    <scope>NUCLEOTIDE SEQUENCE [LARGE SCALE GENOMIC DNA]</scope>
    <source>
        <strain evidence="1">AR-01</strain>
    </source>
</reference>
<dbReference type="InterPro" id="IPR015683">
    <property type="entry name" value="Ionotropic_Glu_rcpt"/>
</dbReference>
<name>A0ABS8THK7_DATST</name>
<comment type="caution">
    <text evidence="1">The sequence shown here is derived from an EMBL/GenBank/DDBJ whole genome shotgun (WGS) entry which is preliminary data.</text>
</comment>
<organism evidence="1 2">
    <name type="scientific">Datura stramonium</name>
    <name type="common">Jimsonweed</name>
    <name type="synonym">Common thornapple</name>
    <dbReference type="NCBI Taxonomy" id="4076"/>
    <lineage>
        <taxon>Eukaryota</taxon>
        <taxon>Viridiplantae</taxon>
        <taxon>Streptophyta</taxon>
        <taxon>Embryophyta</taxon>
        <taxon>Tracheophyta</taxon>
        <taxon>Spermatophyta</taxon>
        <taxon>Magnoliopsida</taxon>
        <taxon>eudicotyledons</taxon>
        <taxon>Gunneridae</taxon>
        <taxon>Pentapetalae</taxon>
        <taxon>asterids</taxon>
        <taxon>lamiids</taxon>
        <taxon>Solanales</taxon>
        <taxon>Solanaceae</taxon>
        <taxon>Solanoideae</taxon>
        <taxon>Datureae</taxon>
        <taxon>Datura</taxon>
    </lineage>
</organism>
<proteinExistence type="predicted"/>
<dbReference type="PANTHER" id="PTHR34836:SF1">
    <property type="entry name" value="OS09G0428600 PROTEIN"/>
    <property type="match status" value="1"/>
</dbReference>